<keyword evidence="3" id="KW-1185">Reference proteome</keyword>
<dbReference type="RefSeq" id="WP_283076488.1">
    <property type="nucleotide sequence ID" value="NZ_CP121671.1"/>
</dbReference>
<evidence type="ECO:0000256" key="1">
    <source>
        <dbReference type="SAM" id="Phobius"/>
    </source>
</evidence>
<sequence>MDQSQRPFLKLTVWVLVSILIFGLVEFIFPGSVGADHGGSHEGSGGATEGISGIGEAVAIFNFIFIALIILAVIGLLIGLVGITICYFKRHSQDFFDDDRNIDRDEDEEYDRYRRK</sequence>
<evidence type="ECO:0000313" key="3">
    <source>
        <dbReference type="Proteomes" id="UP001221597"/>
    </source>
</evidence>
<evidence type="ECO:0008006" key="4">
    <source>
        <dbReference type="Google" id="ProtNLM"/>
    </source>
</evidence>
<keyword evidence="1" id="KW-1133">Transmembrane helix</keyword>
<dbReference type="Proteomes" id="UP001221597">
    <property type="component" value="Chromosome"/>
</dbReference>
<evidence type="ECO:0000313" key="2">
    <source>
        <dbReference type="EMBL" id="WFT74491.1"/>
    </source>
</evidence>
<keyword evidence="1" id="KW-0812">Transmembrane</keyword>
<feature type="transmembrane region" description="Helical" evidence="1">
    <location>
        <begin position="12"/>
        <end position="29"/>
    </location>
</feature>
<proteinExistence type="predicted"/>
<reference evidence="2 3" key="1">
    <citation type="submission" date="2023-04" db="EMBL/GenBank/DDBJ databases">
        <title>Genome sequence of Halobacillus naozhouensis KACC 21980.</title>
        <authorList>
            <person name="Kim S."/>
            <person name="Heo J."/>
            <person name="Kwon S.-W."/>
        </authorList>
    </citation>
    <scope>NUCLEOTIDE SEQUENCE [LARGE SCALE GENOMIC DNA]</scope>
    <source>
        <strain evidence="2 3">KCTC 13234</strain>
    </source>
</reference>
<organism evidence="2 3">
    <name type="scientific">Halobacillus naozhouensis</name>
    <dbReference type="NCBI Taxonomy" id="554880"/>
    <lineage>
        <taxon>Bacteria</taxon>
        <taxon>Bacillati</taxon>
        <taxon>Bacillota</taxon>
        <taxon>Bacilli</taxon>
        <taxon>Bacillales</taxon>
        <taxon>Bacillaceae</taxon>
        <taxon>Halobacillus</taxon>
    </lineage>
</organism>
<protein>
    <recommendedName>
        <fullName evidence="4">DUF4064 domain-containing protein</fullName>
    </recommendedName>
</protein>
<accession>A0ABY8IXJ1</accession>
<feature type="transmembrane region" description="Helical" evidence="1">
    <location>
        <begin position="60"/>
        <end position="88"/>
    </location>
</feature>
<gene>
    <name evidence="2" type="ORF">P9989_19400</name>
</gene>
<dbReference type="EMBL" id="CP121671">
    <property type="protein sequence ID" value="WFT74491.1"/>
    <property type="molecule type" value="Genomic_DNA"/>
</dbReference>
<keyword evidence="1" id="KW-0472">Membrane</keyword>
<name>A0ABY8IXJ1_9BACI</name>